<organism evidence="1 2">
    <name type="scientific">Thermostichus vulcanus str. 'Rupite'</name>
    <dbReference type="NCBI Taxonomy" id="2813851"/>
    <lineage>
        <taxon>Bacteria</taxon>
        <taxon>Bacillati</taxon>
        <taxon>Cyanobacteriota</taxon>
        <taxon>Cyanophyceae</taxon>
        <taxon>Thermostichales</taxon>
        <taxon>Thermostichaceae</taxon>
        <taxon>Thermostichus</taxon>
    </lineage>
</organism>
<name>A0ABT0C8W8_THEVL</name>
<reference evidence="1" key="1">
    <citation type="submission" date="2021-02" db="EMBL/GenBank/DDBJ databases">
        <title>The CRISPR/cas machinery reduction and long-range gene transfer in the hot spring cyanobacterium Synechococcus.</title>
        <authorList>
            <person name="Dvorak P."/>
            <person name="Jahodarova E."/>
            <person name="Hasler P."/>
            <person name="Poulickova A."/>
        </authorList>
    </citation>
    <scope>NUCLEOTIDE SEQUENCE</scope>
    <source>
        <strain evidence="1">Rupite</strain>
    </source>
</reference>
<accession>A0ABT0C8W8</accession>
<dbReference type="PANTHER" id="PTHR43235:SF1">
    <property type="entry name" value="GLUTAMINE AMIDOTRANSFERASE PB2B2.05-RELATED"/>
    <property type="match status" value="1"/>
</dbReference>
<gene>
    <name evidence="1" type="ORF">JX360_04840</name>
</gene>
<comment type="caution">
    <text evidence="1">The sequence shown here is derived from an EMBL/GenBank/DDBJ whole genome shotgun (WGS) entry which is preliminary data.</text>
</comment>
<dbReference type="InterPro" id="IPR044668">
    <property type="entry name" value="PuuD-like"/>
</dbReference>
<dbReference type="SUPFAM" id="SSF52317">
    <property type="entry name" value="Class I glutamine amidotransferase-like"/>
    <property type="match status" value="1"/>
</dbReference>
<dbReference type="PROSITE" id="PS51273">
    <property type="entry name" value="GATASE_TYPE_1"/>
    <property type="match status" value="1"/>
</dbReference>
<dbReference type="EMBL" id="JAFIRA010000007">
    <property type="protein sequence ID" value="MCJ2542236.1"/>
    <property type="molecule type" value="Genomic_DNA"/>
</dbReference>
<proteinExistence type="predicted"/>
<dbReference type="Proteomes" id="UP000830835">
    <property type="component" value="Unassembled WGS sequence"/>
</dbReference>
<dbReference type="RefSeq" id="WP_244349463.1">
    <property type="nucleotide sequence ID" value="NZ_JAFIRA010000007.1"/>
</dbReference>
<dbReference type="Gene3D" id="3.40.50.880">
    <property type="match status" value="1"/>
</dbReference>
<keyword evidence="1" id="KW-0378">Hydrolase</keyword>
<dbReference type="PANTHER" id="PTHR43235">
    <property type="entry name" value="GLUTAMINE AMIDOTRANSFERASE PB2B2.05-RELATED"/>
    <property type="match status" value="1"/>
</dbReference>
<protein>
    <submittedName>
        <fullName evidence="1">Gamma-glutamyl-gamma-aminobutyrate hydrolase family protein</fullName>
    </submittedName>
</protein>
<sequence length="253" mass="28080">MKGTPPLSDRPLIGITTRNRNDEGNFIAPGRYIDAIRAAGGIPVLFPPGESEPQVLLSLVDGLVLTGGGDLCPSTYGEDPEHPKVRYVNSERDRFEVALAEAVMMQGIPVLGICRGMQLLNVVSGGKLIPHIPDVYDELDHFNPEDRKPIRHKVSLLNSTRLQQIIGAQEISVVSWHHQAICDVPAGWRLSACSTDELIEAIEHETHPWAVAVQWHPEFTFEEAEHFRLFQAFVQAARQFSPRLMSQVTPQVA</sequence>
<dbReference type="InterPro" id="IPR029062">
    <property type="entry name" value="Class_I_gatase-like"/>
</dbReference>
<keyword evidence="2" id="KW-1185">Reference proteome</keyword>
<dbReference type="InterPro" id="IPR011697">
    <property type="entry name" value="Peptidase_C26"/>
</dbReference>
<evidence type="ECO:0000313" key="1">
    <source>
        <dbReference type="EMBL" id="MCJ2542236.1"/>
    </source>
</evidence>
<evidence type="ECO:0000313" key="2">
    <source>
        <dbReference type="Proteomes" id="UP000830835"/>
    </source>
</evidence>
<dbReference type="CDD" id="cd01745">
    <property type="entry name" value="GATase1_2"/>
    <property type="match status" value="1"/>
</dbReference>
<dbReference type="Pfam" id="PF07722">
    <property type="entry name" value="Peptidase_C26"/>
    <property type="match status" value="1"/>
</dbReference>
<dbReference type="GO" id="GO:0016787">
    <property type="term" value="F:hydrolase activity"/>
    <property type="evidence" value="ECO:0007669"/>
    <property type="project" value="UniProtKB-KW"/>
</dbReference>